<sequence>MFIFGIEHVKKASIKISFSPIEHSTTCHRQKIFHYLVTTTTDLNKENVNNLLKDAFVLRSVETLKYLIDKGAELASINISDILKTIKHPRICHLIYYFENMELENISEEIVLTLFKKNPFIKRINLDKEPQIFQFLTTTKANLKDKTQMRKIFKSAFILDSVDTLKYLSENEAEISIIEDRDIESAIESDSINSLMYYVENVGLENINEEMKLSFLKNKKFAERFNLDKEPHICKFLTTTNSNLKDKKQAKKLLKIALCCDSVDTLKYLVGKGAKLSSFTCEDIEKTVEYNGVNCLVYYVEVLGIENIKKSTVLALIKSKNIAFKNKLLDLGLDPHIDKNCLLHSSLNGYDSSIESDTLDEILNFIKRLLDAGCDLYARKCEILVCSIGLNQPKIVDLILGYSKKPYPKIGNRVQELIFGNKVDLVRVILSHCKGVCENLNYFFYLNRRLIKTEMTKLLLEFGICTSGKHGMDMVKYAINNKEIELADLLMKFNNNLDYTDVKLFRDAVYIGCTSVTEKYLQNQKFINDNLENEFINLCSKNQNSFIEMIIKCYTSSKKLQKKNSSRLKVSSLVNIKDQKLLEIAIKNENMEMINTLLEYGAIPLPEDKNLFLYSIKHENIDLMNHYLQVLSLNSKAHRDIICEGLAQAIQYTCFNIYDSLITFLSEESPTKRKKFERKKTTGEGKPKAVEVSENIKNISQNIKNDTLQQACNVGNVEYARKAIEMGADVNGIEPRTLCNAYVSKNTDILDLLIENGIEKERIKEYEFVKVCTEGNFVKVKEMVSEGIDLNIYDGMVLKQAGKSRNIDIINFLLSKGSILEKIIWNAS</sequence>
<keyword evidence="1" id="KW-0677">Repeat</keyword>
<name>A0A2T9Y730_9FUNG</name>
<gene>
    <name evidence="3" type="ORF">BB559_005716</name>
</gene>
<dbReference type="STRING" id="61424.A0A2T9Y730"/>
<dbReference type="EMBL" id="MBFT01000656">
    <property type="protein sequence ID" value="PVU88128.1"/>
    <property type="molecule type" value="Genomic_DNA"/>
</dbReference>
<evidence type="ECO:0008006" key="5">
    <source>
        <dbReference type="Google" id="ProtNLM"/>
    </source>
</evidence>
<organism evidence="3 4">
    <name type="scientific">Furculomyces boomerangus</name>
    <dbReference type="NCBI Taxonomy" id="61424"/>
    <lineage>
        <taxon>Eukaryota</taxon>
        <taxon>Fungi</taxon>
        <taxon>Fungi incertae sedis</taxon>
        <taxon>Zoopagomycota</taxon>
        <taxon>Kickxellomycotina</taxon>
        <taxon>Harpellomycetes</taxon>
        <taxon>Harpellales</taxon>
        <taxon>Harpellaceae</taxon>
        <taxon>Furculomyces</taxon>
    </lineage>
</organism>
<comment type="caution">
    <text evidence="3">The sequence shown here is derived from an EMBL/GenBank/DDBJ whole genome shotgun (WGS) entry which is preliminary data.</text>
</comment>
<dbReference type="AlphaFoldDB" id="A0A2T9Y730"/>
<dbReference type="PROSITE" id="PS50007">
    <property type="entry name" value="PIPLC_X_DOMAIN"/>
    <property type="match status" value="1"/>
</dbReference>
<protein>
    <recommendedName>
        <fullName evidence="5">Ankyrin repeat protein</fullName>
    </recommendedName>
</protein>
<accession>A0A2T9Y730</accession>
<proteinExistence type="predicted"/>
<dbReference type="InterPro" id="IPR036770">
    <property type="entry name" value="Ankyrin_rpt-contain_sf"/>
</dbReference>
<dbReference type="PANTHER" id="PTHR24123">
    <property type="entry name" value="ANKYRIN REPEAT-CONTAINING"/>
    <property type="match status" value="1"/>
</dbReference>
<dbReference type="Gene3D" id="1.25.40.20">
    <property type="entry name" value="Ankyrin repeat-containing domain"/>
    <property type="match status" value="2"/>
</dbReference>
<keyword evidence="4" id="KW-1185">Reference proteome</keyword>
<evidence type="ECO:0000313" key="4">
    <source>
        <dbReference type="Proteomes" id="UP000245699"/>
    </source>
</evidence>
<dbReference type="PANTHER" id="PTHR24123:SF33">
    <property type="entry name" value="PROTEIN HOS4"/>
    <property type="match status" value="1"/>
</dbReference>
<evidence type="ECO:0000256" key="1">
    <source>
        <dbReference type="ARBA" id="ARBA00022737"/>
    </source>
</evidence>
<dbReference type="SUPFAM" id="SSF140860">
    <property type="entry name" value="Pseudo ankyrin repeat-like"/>
    <property type="match status" value="1"/>
</dbReference>
<evidence type="ECO:0000256" key="2">
    <source>
        <dbReference type="ARBA" id="ARBA00023043"/>
    </source>
</evidence>
<reference evidence="3 4" key="1">
    <citation type="journal article" date="2018" name="MBio">
        <title>Comparative Genomics Reveals the Core Gene Toolbox for the Fungus-Insect Symbiosis.</title>
        <authorList>
            <person name="Wang Y."/>
            <person name="Stata M."/>
            <person name="Wang W."/>
            <person name="Stajich J.E."/>
            <person name="White M.M."/>
            <person name="Moncalvo J.M."/>
        </authorList>
    </citation>
    <scope>NUCLEOTIDE SEQUENCE [LARGE SCALE GENOMIC DNA]</scope>
    <source>
        <strain evidence="3 4">AUS-77-4</strain>
    </source>
</reference>
<dbReference type="Proteomes" id="UP000245699">
    <property type="component" value="Unassembled WGS sequence"/>
</dbReference>
<dbReference type="SUPFAM" id="SSF48403">
    <property type="entry name" value="Ankyrin repeat"/>
    <property type="match status" value="1"/>
</dbReference>
<dbReference type="InterPro" id="IPR051165">
    <property type="entry name" value="Multifunctional_ANK_Repeat"/>
</dbReference>
<evidence type="ECO:0000313" key="3">
    <source>
        <dbReference type="EMBL" id="PVU88128.1"/>
    </source>
</evidence>
<keyword evidence="2" id="KW-0040">ANK repeat</keyword>
<dbReference type="InterPro" id="IPR002110">
    <property type="entry name" value="Ankyrin_rpt"/>
</dbReference>
<dbReference type="OrthoDB" id="194358at2759"/>
<dbReference type="SMART" id="SM00248">
    <property type="entry name" value="ANK"/>
    <property type="match status" value="5"/>
</dbReference>